<keyword evidence="10" id="KW-1185">Reference proteome</keyword>
<dbReference type="GO" id="GO:0016491">
    <property type="term" value="F:oxidoreductase activity"/>
    <property type="evidence" value="ECO:0007669"/>
    <property type="project" value="UniProtKB-KW"/>
</dbReference>
<protein>
    <submittedName>
        <fullName evidence="9">Laccase-1</fullName>
    </submittedName>
</protein>
<feature type="chain" id="PRO_5034686360" evidence="5">
    <location>
        <begin position="20"/>
        <end position="513"/>
    </location>
</feature>
<evidence type="ECO:0000256" key="1">
    <source>
        <dbReference type="ARBA" id="ARBA00010609"/>
    </source>
</evidence>
<evidence type="ECO:0000256" key="5">
    <source>
        <dbReference type="SAM" id="SignalP"/>
    </source>
</evidence>
<feature type="domain" description="Plastocyanin-like" evidence="6">
    <location>
        <begin position="123"/>
        <end position="282"/>
    </location>
</feature>
<evidence type="ECO:0000256" key="4">
    <source>
        <dbReference type="ARBA" id="ARBA00023008"/>
    </source>
</evidence>
<dbReference type="Gene3D" id="2.60.40.420">
    <property type="entry name" value="Cupredoxins - blue copper proteins"/>
    <property type="match status" value="3"/>
</dbReference>
<dbReference type="EMBL" id="WWBZ02000022">
    <property type="protein sequence ID" value="KAF4308461.1"/>
    <property type="molecule type" value="Genomic_DNA"/>
</dbReference>
<accession>A0A8H4IWF7</accession>
<dbReference type="Pfam" id="PF00394">
    <property type="entry name" value="Cu-oxidase"/>
    <property type="match status" value="1"/>
</dbReference>
<dbReference type="InterPro" id="IPR008972">
    <property type="entry name" value="Cupredoxin"/>
</dbReference>
<evidence type="ECO:0000313" key="10">
    <source>
        <dbReference type="Proteomes" id="UP000572817"/>
    </source>
</evidence>
<comment type="caution">
    <text evidence="9">The sequence shown here is derived from an EMBL/GenBank/DDBJ whole genome shotgun (WGS) entry which is preliminary data.</text>
</comment>
<feature type="domain" description="Plastocyanin-like" evidence="8">
    <location>
        <begin position="77"/>
        <end position="111"/>
    </location>
</feature>
<dbReference type="Pfam" id="PF07732">
    <property type="entry name" value="Cu-oxidase_3"/>
    <property type="match status" value="1"/>
</dbReference>
<sequence>MSFASKIFTGLIAFTAGLSQEQTNGVSKWDTFDAPRLHRFLDHGHGIPWGSKTCTNADPYTEAPETGETVRYEFTIERHPMAPDGYKKDVLLVNGQFPGPLIEANWGDNIEGNALPYDIDLGPVFLNEWYHKDYLQLIDDVVGIDQSLWNPIADNNMINGKMDYDCSLVTDGTPCISNAGLAKFNFTKGVTHRLRLINGGSASLQHVSIDGHEMTVISNDFVAVEPYNTRIVTLAVGQRTDVLVTATGDSNDAYWMRSTIANDRACSYSNQPNALAAIYYNDANPNTRPNSTMWPPKTDQGLCENDPLTQAVPLYPIPADLDPSVTQELDFSWTTNETGHQVWMVNDSGFRANYNHPILDLAASGNTSHPWNPEWNVYNMGQSRTVRVVMYNNSTMYHPMHLHGHNVQILSSGPGYWDGRTIVQSENPARRDVYQLPPNRHLVIQYVQDNPGVWPLHCHIAWHLSTGMFASMMERAEDIEKMSGEWKGEMERVCANWKVYTRNNVVDQVDSGV</sequence>
<dbReference type="AlphaFoldDB" id="A0A8H4IWF7"/>
<dbReference type="PANTHER" id="PTHR11709">
    <property type="entry name" value="MULTI-COPPER OXIDASE"/>
    <property type="match status" value="1"/>
</dbReference>
<keyword evidence="5" id="KW-0732">Signal</keyword>
<dbReference type="InterPro" id="IPR011707">
    <property type="entry name" value="Cu-oxidase-like_N"/>
</dbReference>
<dbReference type="PROSITE" id="PS00079">
    <property type="entry name" value="MULTICOPPER_OXIDASE1"/>
    <property type="match status" value="1"/>
</dbReference>
<comment type="similarity">
    <text evidence="1">Belongs to the multicopper oxidase family.</text>
</comment>
<name>A0A8H4IWF7_9PEZI</name>
<dbReference type="InterPro" id="IPR033138">
    <property type="entry name" value="Cu_oxidase_CS"/>
</dbReference>
<dbReference type="SUPFAM" id="SSF49503">
    <property type="entry name" value="Cupredoxins"/>
    <property type="match status" value="3"/>
</dbReference>
<dbReference type="Proteomes" id="UP000572817">
    <property type="component" value="Unassembled WGS sequence"/>
</dbReference>
<feature type="domain" description="Plastocyanin-like" evidence="7">
    <location>
        <begin position="362"/>
        <end position="476"/>
    </location>
</feature>
<evidence type="ECO:0000259" key="8">
    <source>
        <dbReference type="Pfam" id="PF07732"/>
    </source>
</evidence>
<dbReference type="InterPro" id="IPR045087">
    <property type="entry name" value="Cu-oxidase_fam"/>
</dbReference>
<evidence type="ECO:0000259" key="6">
    <source>
        <dbReference type="Pfam" id="PF00394"/>
    </source>
</evidence>
<keyword evidence="4" id="KW-0186">Copper</keyword>
<organism evidence="9 10">
    <name type="scientific">Botryosphaeria dothidea</name>
    <dbReference type="NCBI Taxonomy" id="55169"/>
    <lineage>
        <taxon>Eukaryota</taxon>
        <taxon>Fungi</taxon>
        <taxon>Dikarya</taxon>
        <taxon>Ascomycota</taxon>
        <taxon>Pezizomycotina</taxon>
        <taxon>Dothideomycetes</taxon>
        <taxon>Dothideomycetes incertae sedis</taxon>
        <taxon>Botryosphaeriales</taxon>
        <taxon>Botryosphaeriaceae</taxon>
        <taxon>Botryosphaeria</taxon>
    </lineage>
</organism>
<feature type="signal peptide" evidence="5">
    <location>
        <begin position="1"/>
        <end position="19"/>
    </location>
</feature>
<dbReference type="InterPro" id="IPR011706">
    <property type="entry name" value="Cu-oxidase_C"/>
</dbReference>
<dbReference type="CDD" id="cd13901">
    <property type="entry name" value="CuRO_3_MaLCC_like"/>
    <property type="match status" value="1"/>
</dbReference>
<dbReference type="PROSITE" id="PS00080">
    <property type="entry name" value="MULTICOPPER_OXIDASE2"/>
    <property type="match status" value="1"/>
</dbReference>
<evidence type="ECO:0000259" key="7">
    <source>
        <dbReference type="Pfam" id="PF07731"/>
    </source>
</evidence>
<dbReference type="InterPro" id="IPR001117">
    <property type="entry name" value="Cu-oxidase_2nd"/>
</dbReference>
<evidence type="ECO:0000256" key="3">
    <source>
        <dbReference type="ARBA" id="ARBA00023002"/>
    </source>
</evidence>
<dbReference type="OrthoDB" id="2121828at2759"/>
<reference evidence="9" key="1">
    <citation type="submission" date="2020-04" db="EMBL/GenBank/DDBJ databases">
        <title>Genome Assembly and Annotation of Botryosphaeria dothidea sdau 11-99, a Latent Pathogen of Apple Fruit Ring Rot in China.</title>
        <authorList>
            <person name="Yu C."/>
            <person name="Diao Y."/>
            <person name="Lu Q."/>
            <person name="Zhao J."/>
            <person name="Cui S."/>
            <person name="Peng C."/>
            <person name="He B."/>
            <person name="Liu H."/>
        </authorList>
    </citation>
    <scope>NUCLEOTIDE SEQUENCE [LARGE SCALE GENOMIC DNA]</scope>
    <source>
        <strain evidence="9">Sdau11-99</strain>
    </source>
</reference>
<dbReference type="InterPro" id="IPR002355">
    <property type="entry name" value="Cu_oxidase_Cu_BS"/>
</dbReference>
<gene>
    <name evidence="9" type="ORF">GTA08_BOTSDO04365</name>
</gene>
<evidence type="ECO:0000313" key="9">
    <source>
        <dbReference type="EMBL" id="KAF4308461.1"/>
    </source>
</evidence>
<dbReference type="CDD" id="cd13880">
    <property type="entry name" value="CuRO_2_MaLCC_like"/>
    <property type="match status" value="1"/>
</dbReference>
<keyword evidence="3" id="KW-0560">Oxidoreductase</keyword>
<dbReference type="Pfam" id="PF07731">
    <property type="entry name" value="Cu-oxidase_2"/>
    <property type="match status" value="1"/>
</dbReference>
<dbReference type="SMR" id="A0A8H4IWF7"/>
<keyword evidence="2" id="KW-0479">Metal-binding</keyword>
<proteinExistence type="inferred from homology"/>
<dbReference type="GO" id="GO:0005507">
    <property type="term" value="F:copper ion binding"/>
    <property type="evidence" value="ECO:0007669"/>
    <property type="project" value="InterPro"/>
</dbReference>
<evidence type="ECO:0000256" key="2">
    <source>
        <dbReference type="ARBA" id="ARBA00022723"/>
    </source>
</evidence>
<dbReference type="PANTHER" id="PTHR11709:SF145">
    <property type="entry name" value="LCC1"/>
    <property type="match status" value="1"/>
</dbReference>